<dbReference type="AlphaFoldDB" id="A0A1B8YCV1"/>
<accession>A0A1B8YCV1</accession>
<evidence type="ECO:0000313" key="2">
    <source>
        <dbReference type="Proteomes" id="UP000092665"/>
    </source>
</evidence>
<organism evidence="1 2">
    <name type="scientific">Photorhabdus namnaonensis</name>
    <dbReference type="NCBI Taxonomy" id="1851568"/>
    <lineage>
        <taxon>Bacteria</taxon>
        <taxon>Pseudomonadati</taxon>
        <taxon>Pseudomonadota</taxon>
        <taxon>Gammaproteobacteria</taxon>
        <taxon>Enterobacterales</taxon>
        <taxon>Morganellaceae</taxon>
        <taxon>Photorhabdus</taxon>
    </lineage>
</organism>
<evidence type="ECO:0000313" key="1">
    <source>
        <dbReference type="EMBL" id="OCA52905.1"/>
    </source>
</evidence>
<gene>
    <name evidence="1" type="ORF">Phpb_03957</name>
</gene>
<name>A0A1B8YCV1_9GAMM</name>
<keyword evidence="2" id="KW-1185">Reference proteome</keyword>
<sequence>MTLEFTPKPGKPLALPELVQLLKTSSMVDNVSCGHYQREEIEIASQWLVDFAANKQEILDIICNQLVFPNQFQSGNDVQPPTFILYSDQRFAVRMVLWLPPGPQSAPAPFSWLEPHDHNFDFLTTNFFGDGYTTRLYEYDYDSVDGVEGEEVAMNYFGEQMLSPGKVIFFFRSKDMHIQFPPPNLSVSINIIIQPRGNGQRQYEFDLDRENNADFQVARIKNGRFERFRAHKALFSVLMKEGNERSRELLHTIASSHTREELRSIAFVSMLSFSTDTQYRDQVYHLAMSDPSSYVRVQAQQCMLTLA</sequence>
<dbReference type="SUPFAM" id="SSF51182">
    <property type="entry name" value="RmlC-like cupins"/>
    <property type="match status" value="1"/>
</dbReference>
<proteinExistence type="predicted"/>
<protein>
    <submittedName>
        <fullName evidence="1">Uncharacterized protein</fullName>
    </submittedName>
</protein>
<dbReference type="RefSeq" id="WP_065391836.1">
    <property type="nucleotide sequence ID" value="NZ_CAWMQN010000088.1"/>
</dbReference>
<dbReference type="PATRIC" id="fig|29488.15.peg.4353"/>
<reference evidence="2" key="1">
    <citation type="submission" date="2015-11" db="EMBL/GenBank/DDBJ databases">
        <authorList>
            <person name="Tobias N.J."/>
            <person name="Mishra B."/>
            <person name="Gupta D.K."/>
            <person name="Thines M."/>
            <person name="Stinear T.P."/>
            <person name="Bode H.B."/>
        </authorList>
    </citation>
    <scope>NUCLEOTIDE SEQUENCE [LARGE SCALE GENOMIC DNA]</scope>
    <source>
        <strain evidence="2">PB45.5</strain>
    </source>
</reference>
<dbReference type="EMBL" id="LOIC01000088">
    <property type="protein sequence ID" value="OCA52905.1"/>
    <property type="molecule type" value="Genomic_DNA"/>
</dbReference>
<dbReference type="InterPro" id="IPR011051">
    <property type="entry name" value="RmlC_Cupin_sf"/>
</dbReference>
<dbReference type="Proteomes" id="UP000092665">
    <property type="component" value="Unassembled WGS sequence"/>
</dbReference>
<comment type="caution">
    <text evidence="1">The sequence shown here is derived from an EMBL/GenBank/DDBJ whole genome shotgun (WGS) entry which is preliminary data.</text>
</comment>